<comment type="caution">
    <text evidence="9">The sequence shown here is derived from an EMBL/GenBank/DDBJ whole genome shotgun (WGS) entry which is preliminary data.</text>
</comment>
<proteinExistence type="inferred from homology"/>
<name>A0ABV0EIA0_9BURK</name>
<feature type="transmembrane region" description="Helical" evidence="7">
    <location>
        <begin position="56"/>
        <end position="82"/>
    </location>
</feature>
<evidence type="ECO:0000259" key="8">
    <source>
        <dbReference type="Pfam" id="PF09335"/>
    </source>
</evidence>
<comment type="similarity">
    <text evidence="2 7">Belongs to the DedA family.</text>
</comment>
<dbReference type="InterPro" id="IPR032818">
    <property type="entry name" value="DedA-like"/>
</dbReference>
<dbReference type="PANTHER" id="PTHR30353:SF0">
    <property type="entry name" value="TRANSMEMBRANE PROTEIN"/>
    <property type="match status" value="1"/>
</dbReference>
<evidence type="ECO:0000256" key="6">
    <source>
        <dbReference type="ARBA" id="ARBA00023136"/>
    </source>
</evidence>
<dbReference type="PANTHER" id="PTHR30353">
    <property type="entry name" value="INNER MEMBRANE PROTEIN DEDA-RELATED"/>
    <property type="match status" value="1"/>
</dbReference>
<comment type="subcellular location">
    <subcellularLocation>
        <location evidence="1 7">Cell membrane</location>
        <topology evidence="1 7">Multi-pass membrane protein</topology>
    </subcellularLocation>
</comment>
<keyword evidence="10" id="KW-1185">Reference proteome</keyword>
<organism evidence="9 10">
    <name type="scientific">Thiobacter aerophilum</name>
    <dbReference type="NCBI Taxonomy" id="3121275"/>
    <lineage>
        <taxon>Bacteria</taxon>
        <taxon>Pseudomonadati</taxon>
        <taxon>Pseudomonadota</taxon>
        <taxon>Betaproteobacteria</taxon>
        <taxon>Burkholderiales</taxon>
        <taxon>Thiobacteraceae</taxon>
        <taxon>Thiobacter</taxon>
    </lineage>
</organism>
<dbReference type="InterPro" id="IPR032816">
    <property type="entry name" value="VTT_dom"/>
</dbReference>
<dbReference type="RefSeq" id="WP_347308233.1">
    <property type="nucleotide sequence ID" value="NZ_JBAJEX010000005.1"/>
</dbReference>
<dbReference type="Pfam" id="PF09335">
    <property type="entry name" value="VTT_dom"/>
    <property type="match status" value="1"/>
</dbReference>
<feature type="transmembrane region" description="Helical" evidence="7">
    <location>
        <begin position="187"/>
        <end position="205"/>
    </location>
</feature>
<dbReference type="NCBIfam" id="NF008102">
    <property type="entry name" value="PRK10847.1"/>
    <property type="match status" value="1"/>
</dbReference>
<feature type="transmembrane region" description="Helical" evidence="7">
    <location>
        <begin position="153"/>
        <end position="175"/>
    </location>
</feature>
<evidence type="ECO:0000313" key="10">
    <source>
        <dbReference type="Proteomes" id="UP001482231"/>
    </source>
</evidence>
<dbReference type="Proteomes" id="UP001482231">
    <property type="component" value="Unassembled WGS sequence"/>
</dbReference>
<evidence type="ECO:0000256" key="7">
    <source>
        <dbReference type="RuleBase" id="RU367016"/>
    </source>
</evidence>
<protein>
    <submittedName>
        <fullName evidence="9">DedA family protein</fullName>
    </submittedName>
</protein>
<reference evidence="9 10" key="1">
    <citation type="submission" date="2024-02" db="EMBL/GenBank/DDBJ databases">
        <title>New thermophilic sulfur-oxidizing bacteria from a hot springs of the Uzon caldera (Kamchatka, Russia).</title>
        <authorList>
            <person name="Dukat A.M."/>
            <person name="Elcheninov A.G."/>
            <person name="Frolov E.N."/>
        </authorList>
    </citation>
    <scope>NUCLEOTIDE SEQUENCE [LARGE SCALE GENOMIC DNA]</scope>
    <source>
        <strain evidence="9 10">AK1</strain>
    </source>
</reference>
<evidence type="ECO:0000256" key="2">
    <source>
        <dbReference type="ARBA" id="ARBA00010792"/>
    </source>
</evidence>
<sequence>MELLAQFADIVLHLDQHLLWLLENYGNWFYLVLFLIIFCETGLVVTPFLPGDSLLFVAGALAAADGIDVATLSTVLMVAAFLGDNTNYWIGHVLGPRVFRGQARWLNRAHLEKTEAFYRRHGGKTVLLARFFPILRTFAPFVAGIGRMPYARFVAFSAAGAVLWINSLVFAGYFFGNIPFIKENLTLVILGIVALSLMPGFIHFLRTRTA</sequence>
<feature type="transmembrane region" description="Helical" evidence="7">
    <location>
        <begin position="28"/>
        <end position="49"/>
    </location>
</feature>
<evidence type="ECO:0000256" key="1">
    <source>
        <dbReference type="ARBA" id="ARBA00004651"/>
    </source>
</evidence>
<keyword evidence="6 7" id="KW-0472">Membrane</keyword>
<evidence type="ECO:0000313" key="9">
    <source>
        <dbReference type="EMBL" id="MEO1767124.1"/>
    </source>
</evidence>
<evidence type="ECO:0000256" key="5">
    <source>
        <dbReference type="ARBA" id="ARBA00022989"/>
    </source>
</evidence>
<accession>A0ABV0EIA0</accession>
<gene>
    <name evidence="9" type="ORF">V6E02_07855</name>
</gene>
<feature type="domain" description="VTT" evidence="8">
    <location>
        <begin position="49"/>
        <end position="173"/>
    </location>
</feature>
<dbReference type="EMBL" id="JBAJEX010000005">
    <property type="protein sequence ID" value="MEO1767124.1"/>
    <property type="molecule type" value="Genomic_DNA"/>
</dbReference>
<dbReference type="InterPro" id="IPR058127">
    <property type="entry name" value="DedA"/>
</dbReference>
<keyword evidence="5 7" id="KW-1133">Transmembrane helix</keyword>
<keyword evidence="4 7" id="KW-0812">Transmembrane</keyword>
<evidence type="ECO:0000256" key="4">
    <source>
        <dbReference type="ARBA" id="ARBA00022692"/>
    </source>
</evidence>
<keyword evidence="3 7" id="KW-1003">Cell membrane</keyword>
<evidence type="ECO:0000256" key="3">
    <source>
        <dbReference type="ARBA" id="ARBA00022475"/>
    </source>
</evidence>